<feature type="region of interest" description="Disordered" evidence="7">
    <location>
        <begin position="1"/>
        <end position="42"/>
    </location>
</feature>
<dbReference type="GO" id="GO:0008270">
    <property type="term" value="F:zinc ion binding"/>
    <property type="evidence" value="ECO:0007669"/>
    <property type="project" value="UniProtKB-KW"/>
</dbReference>
<keyword evidence="3" id="KW-0677">Repeat</keyword>
<evidence type="ECO:0000256" key="3">
    <source>
        <dbReference type="ARBA" id="ARBA00022737"/>
    </source>
</evidence>
<protein>
    <recommendedName>
        <fullName evidence="8">RING-type domain-containing protein</fullName>
    </recommendedName>
</protein>
<evidence type="ECO:0000256" key="7">
    <source>
        <dbReference type="SAM" id="MobiDB-lite"/>
    </source>
</evidence>
<dbReference type="InterPro" id="IPR018957">
    <property type="entry name" value="Znf_C3HC4_RING-type"/>
</dbReference>
<evidence type="ECO:0000256" key="2">
    <source>
        <dbReference type="ARBA" id="ARBA00022723"/>
    </source>
</evidence>
<dbReference type="PROSITE" id="PS50089">
    <property type="entry name" value="ZF_RING_2"/>
    <property type="match status" value="1"/>
</dbReference>
<evidence type="ECO:0000313" key="9">
    <source>
        <dbReference type="EMBL" id="PWA32212.1"/>
    </source>
</evidence>
<dbReference type="Pfam" id="PF14484">
    <property type="entry name" value="FISNA"/>
    <property type="match status" value="1"/>
</dbReference>
<evidence type="ECO:0000259" key="8">
    <source>
        <dbReference type="PROSITE" id="PS50089"/>
    </source>
</evidence>
<dbReference type="InterPro" id="IPR013083">
    <property type="entry name" value="Znf_RING/FYVE/PHD"/>
</dbReference>
<keyword evidence="10" id="KW-1185">Reference proteome</keyword>
<dbReference type="InterPro" id="IPR017907">
    <property type="entry name" value="Znf_RING_CS"/>
</dbReference>
<feature type="domain" description="RING-type" evidence="8">
    <location>
        <begin position="53"/>
        <end position="92"/>
    </location>
</feature>
<evidence type="ECO:0000256" key="5">
    <source>
        <dbReference type="ARBA" id="ARBA00022833"/>
    </source>
</evidence>
<dbReference type="InterPro" id="IPR029495">
    <property type="entry name" value="NACHT-assoc"/>
</dbReference>
<organism evidence="9 10">
    <name type="scientific">Gambusia affinis</name>
    <name type="common">Western mosquitofish</name>
    <name type="synonym">Heterandria affinis</name>
    <dbReference type="NCBI Taxonomy" id="33528"/>
    <lineage>
        <taxon>Eukaryota</taxon>
        <taxon>Metazoa</taxon>
        <taxon>Chordata</taxon>
        <taxon>Craniata</taxon>
        <taxon>Vertebrata</taxon>
        <taxon>Euteleostomi</taxon>
        <taxon>Actinopterygii</taxon>
        <taxon>Neopterygii</taxon>
        <taxon>Teleostei</taxon>
        <taxon>Neoteleostei</taxon>
        <taxon>Acanthomorphata</taxon>
        <taxon>Ovalentaria</taxon>
        <taxon>Atherinomorphae</taxon>
        <taxon>Cyprinodontiformes</taxon>
        <taxon>Poeciliidae</taxon>
        <taxon>Poeciliinae</taxon>
        <taxon>Gambusia</taxon>
    </lineage>
</organism>
<dbReference type="AlphaFoldDB" id="A0A315W825"/>
<comment type="caution">
    <text evidence="9">The sequence shown here is derived from an EMBL/GenBank/DDBJ whole genome shotgun (WGS) entry which is preliminary data.</text>
</comment>
<dbReference type="Gene3D" id="3.30.40.10">
    <property type="entry name" value="Zinc/RING finger domain, C3HC4 (zinc finger)"/>
    <property type="match status" value="1"/>
</dbReference>
<keyword evidence="5" id="KW-0862">Zinc</keyword>
<sequence length="186" mass="21123">MEDRAEPSGSRCPSMRSDRSKDKPPYFSNEPGPSDMKGRKRSSVGEEEQPSCCALCQKVLMDPVSTSCGHWFCRQCIRFYWDQSGPSSCPQCGKRPRTGAGLLNQSSFEPEYVGLWEVLEEHKISLKKRCECVTEESDETGSRILLNRIYTDLYITEGQSDEVNTQHEVKQLERASKIKKLYGTPI</sequence>
<proteinExistence type="predicted"/>
<gene>
    <name evidence="9" type="ORF">CCH79_00020795</name>
</gene>
<dbReference type="Proteomes" id="UP000250572">
    <property type="component" value="Unassembled WGS sequence"/>
</dbReference>
<accession>A0A315W825</accession>
<dbReference type="PANTHER" id="PTHR24106">
    <property type="entry name" value="NACHT, LRR AND CARD DOMAINS-CONTAINING"/>
    <property type="match status" value="1"/>
</dbReference>
<keyword evidence="2" id="KW-0479">Metal-binding</keyword>
<dbReference type="InterPro" id="IPR001841">
    <property type="entry name" value="Znf_RING"/>
</dbReference>
<dbReference type="SMART" id="SM01288">
    <property type="entry name" value="FISNA"/>
    <property type="match status" value="1"/>
</dbReference>
<dbReference type="PROSITE" id="PS00518">
    <property type="entry name" value="ZF_RING_1"/>
    <property type="match status" value="1"/>
</dbReference>
<name>A0A315W825_GAMAF</name>
<evidence type="ECO:0000256" key="1">
    <source>
        <dbReference type="ARBA" id="ARBA00022614"/>
    </source>
</evidence>
<dbReference type="SUPFAM" id="SSF57850">
    <property type="entry name" value="RING/U-box"/>
    <property type="match status" value="1"/>
</dbReference>
<evidence type="ECO:0000256" key="4">
    <source>
        <dbReference type="ARBA" id="ARBA00022771"/>
    </source>
</evidence>
<dbReference type="SMART" id="SM00184">
    <property type="entry name" value="RING"/>
    <property type="match status" value="1"/>
</dbReference>
<dbReference type="STRING" id="33528.ENSGAFP00000002357"/>
<keyword evidence="4 6" id="KW-0863">Zinc-finger</keyword>
<keyword evidence="1" id="KW-0433">Leucine-rich repeat</keyword>
<dbReference type="Pfam" id="PF00097">
    <property type="entry name" value="zf-C3HC4"/>
    <property type="match status" value="1"/>
</dbReference>
<evidence type="ECO:0000256" key="6">
    <source>
        <dbReference type="PROSITE-ProRule" id="PRU00175"/>
    </source>
</evidence>
<dbReference type="InterPro" id="IPR051261">
    <property type="entry name" value="NLR"/>
</dbReference>
<feature type="non-terminal residue" evidence="9">
    <location>
        <position position="186"/>
    </location>
</feature>
<dbReference type="EMBL" id="NHOQ01000201">
    <property type="protein sequence ID" value="PWA32212.1"/>
    <property type="molecule type" value="Genomic_DNA"/>
</dbReference>
<reference evidence="9 10" key="1">
    <citation type="journal article" date="2018" name="G3 (Bethesda)">
        <title>A High-Quality Reference Genome for the Invasive Mosquitofish Gambusia affinis Using a Chicago Library.</title>
        <authorList>
            <person name="Hoffberg S.L."/>
            <person name="Troendle N.J."/>
            <person name="Glenn T.C."/>
            <person name="Mahmud O."/>
            <person name="Louha S."/>
            <person name="Chalopin D."/>
            <person name="Bennetzen J.L."/>
            <person name="Mauricio R."/>
        </authorList>
    </citation>
    <scope>NUCLEOTIDE SEQUENCE [LARGE SCALE GENOMIC DNA]</scope>
    <source>
        <strain evidence="9">NE01/NJP1002.9</strain>
        <tissue evidence="9">Muscle</tissue>
    </source>
</reference>
<evidence type="ECO:0000313" key="10">
    <source>
        <dbReference type="Proteomes" id="UP000250572"/>
    </source>
</evidence>